<evidence type="ECO:0000259" key="6">
    <source>
        <dbReference type="PROSITE" id="PS50043"/>
    </source>
</evidence>
<dbReference type="PANTHER" id="PTHR43214">
    <property type="entry name" value="TWO-COMPONENT RESPONSE REGULATOR"/>
    <property type="match status" value="1"/>
</dbReference>
<dbReference type="Gene3D" id="3.40.50.2300">
    <property type="match status" value="1"/>
</dbReference>
<keyword evidence="3" id="KW-0238">DNA-binding</keyword>
<evidence type="ECO:0000256" key="4">
    <source>
        <dbReference type="ARBA" id="ARBA00023163"/>
    </source>
</evidence>
<gene>
    <name evidence="8" type="ORF">GCM10009838_32420</name>
</gene>
<dbReference type="CDD" id="cd06170">
    <property type="entry name" value="LuxR_C_like"/>
    <property type="match status" value="1"/>
</dbReference>
<dbReference type="Pfam" id="PF00196">
    <property type="entry name" value="GerE"/>
    <property type="match status" value="1"/>
</dbReference>
<dbReference type="PRINTS" id="PR00038">
    <property type="entry name" value="HTHLUXR"/>
</dbReference>
<organism evidence="8 9">
    <name type="scientific">Catenulispora subtropica</name>
    <dbReference type="NCBI Taxonomy" id="450798"/>
    <lineage>
        <taxon>Bacteria</taxon>
        <taxon>Bacillati</taxon>
        <taxon>Actinomycetota</taxon>
        <taxon>Actinomycetes</taxon>
        <taxon>Catenulisporales</taxon>
        <taxon>Catenulisporaceae</taxon>
        <taxon>Catenulispora</taxon>
    </lineage>
</organism>
<keyword evidence="4" id="KW-0804">Transcription</keyword>
<dbReference type="SMART" id="SM00421">
    <property type="entry name" value="HTH_LUXR"/>
    <property type="match status" value="1"/>
</dbReference>
<evidence type="ECO:0000256" key="5">
    <source>
        <dbReference type="PROSITE-ProRule" id="PRU00169"/>
    </source>
</evidence>
<dbReference type="PANTHER" id="PTHR43214:SF24">
    <property type="entry name" value="TRANSCRIPTIONAL REGULATORY PROTEIN NARL-RELATED"/>
    <property type="match status" value="1"/>
</dbReference>
<evidence type="ECO:0000256" key="1">
    <source>
        <dbReference type="ARBA" id="ARBA00022553"/>
    </source>
</evidence>
<dbReference type="PROSITE" id="PS50110">
    <property type="entry name" value="RESPONSE_REGULATORY"/>
    <property type="match status" value="1"/>
</dbReference>
<dbReference type="PROSITE" id="PS50043">
    <property type="entry name" value="HTH_LUXR_2"/>
    <property type="match status" value="1"/>
</dbReference>
<dbReference type="Pfam" id="PF00072">
    <property type="entry name" value="Response_reg"/>
    <property type="match status" value="1"/>
</dbReference>
<keyword evidence="1 5" id="KW-0597">Phosphoprotein</keyword>
<feature type="domain" description="Response regulatory" evidence="7">
    <location>
        <begin position="3"/>
        <end position="119"/>
    </location>
</feature>
<accession>A0ABN2RLK6</accession>
<protein>
    <submittedName>
        <fullName evidence="8">Response regulator transcription factor</fullName>
    </submittedName>
</protein>
<feature type="modified residue" description="4-aspartylphosphate" evidence="5">
    <location>
        <position position="54"/>
    </location>
</feature>
<evidence type="ECO:0000313" key="8">
    <source>
        <dbReference type="EMBL" id="GAA1970748.1"/>
    </source>
</evidence>
<dbReference type="InterPro" id="IPR016032">
    <property type="entry name" value="Sig_transdc_resp-reg_C-effctor"/>
</dbReference>
<keyword evidence="9" id="KW-1185">Reference proteome</keyword>
<reference evidence="8 9" key="1">
    <citation type="journal article" date="2019" name="Int. J. Syst. Evol. Microbiol.">
        <title>The Global Catalogue of Microorganisms (GCM) 10K type strain sequencing project: providing services to taxonomists for standard genome sequencing and annotation.</title>
        <authorList>
            <consortium name="The Broad Institute Genomics Platform"/>
            <consortium name="The Broad Institute Genome Sequencing Center for Infectious Disease"/>
            <person name="Wu L."/>
            <person name="Ma J."/>
        </authorList>
    </citation>
    <scope>NUCLEOTIDE SEQUENCE [LARGE SCALE GENOMIC DNA]</scope>
    <source>
        <strain evidence="8 9">JCM 16013</strain>
    </source>
</reference>
<dbReference type="InterPro" id="IPR000792">
    <property type="entry name" value="Tscrpt_reg_LuxR_C"/>
</dbReference>
<keyword evidence="2" id="KW-0805">Transcription regulation</keyword>
<dbReference type="EMBL" id="BAAAQM010000016">
    <property type="protein sequence ID" value="GAA1970748.1"/>
    <property type="molecule type" value="Genomic_DNA"/>
</dbReference>
<dbReference type="PROSITE" id="PS00622">
    <property type="entry name" value="HTH_LUXR_1"/>
    <property type="match status" value="1"/>
</dbReference>
<feature type="domain" description="HTH luxR-type" evidence="6">
    <location>
        <begin position="149"/>
        <end position="214"/>
    </location>
</feature>
<dbReference type="SUPFAM" id="SSF52172">
    <property type="entry name" value="CheY-like"/>
    <property type="match status" value="1"/>
</dbReference>
<sequence length="219" mass="23810">MIRILLVDDESLVRAGLRTILESVEELRVVAEAEDGSQVLDAVARHRPDVVLMDVRMPRVDGLEALRRVMASEAPPPVVMLTTFDLDAYIFEALRLGATGFLLKDTPPRDLISAMQVVARGDAMLSPPVTKRLLDHYTGLRVADRAEQAAKLLADLTPREREVLAEVARGLSNAQIGRSLYLSEATVKAHVSRVMAKLGVANRVQAALVGRDAGLLDAS</sequence>
<comment type="caution">
    <text evidence="8">The sequence shown here is derived from an EMBL/GenBank/DDBJ whole genome shotgun (WGS) entry which is preliminary data.</text>
</comment>
<dbReference type="InterPro" id="IPR001789">
    <property type="entry name" value="Sig_transdc_resp-reg_receiver"/>
</dbReference>
<dbReference type="SMART" id="SM00448">
    <property type="entry name" value="REC"/>
    <property type="match status" value="1"/>
</dbReference>
<dbReference type="InterPro" id="IPR058245">
    <property type="entry name" value="NreC/VraR/RcsB-like_REC"/>
</dbReference>
<dbReference type="CDD" id="cd17535">
    <property type="entry name" value="REC_NarL-like"/>
    <property type="match status" value="1"/>
</dbReference>
<dbReference type="RefSeq" id="WP_344657847.1">
    <property type="nucleotide sequence ID" value="NZ_BAAAQM010000016.1"/>
</dbReference>
<evidence type="ECO:0000313" key="9">
    <source>
        <dbReference type="Proteomes" id="UP001499854"/>
    </source>
</evidence>
<dbReference type="SUPFAM" id="SSF46894">
    <property type="entry name" value="C-terminal effector domain of the bipartite response regulators"/>
    <property type="match status" value="1"/>
</dbReference>
<evidence type="ECO:0000256" key="2">
    <source>
        <dbReference type="ARBA" id="ARBA00023015"/>
    </source>
</evidence>
<proteinExistence type="predicted"/>
<evidence type="ECO:0000259" key="7">
    <source>
        <dbReference type="PROSITE" id="PS50110"/>
    </source>
</evidence>
<dbReference type="InterPro" id="IPR039420">
    <property type="entry name" value="WalR-like"/>
</dbReference>
<evidence type="ECO:0000256" key="3">
    <source>
        <dbReference type="ARBA" id="ARBA00023125"/>
    </source>
</evidence>
<dbReference type="Proteomes" id="UP001499854">
    <property type="component" value="Unassembled WGS sequence"/>
</dbReference>
<name>A0ABN2RLK6_9ACTN</name>
<dbReference type="InterPro" id="IPR011006">
    <property type="entry name" value="CheY-like_superfamily"/>
</dbReference>